<feature type="compositionally biased region" description="Basic and acidic residues" evidence="1">
    <location>
        <begin position="20"/>
        <end position="29"/>
    </location>
</feature>
<accession>A0A508X4Y5</accession>
<evidence type="ECO:0000313" key="3">
    <source>
        <dbReference type="Proteomes" id="UP000507954"/>
    </source>
</evidence>
<dbReference type="Proteomes" id="UP000507954">
    <property type="component" value="Unassembled WGS sequence"/>
</dbReference>
<dbReference type="EMBL" id="CABFNB010000111">
    <property type="protein sequence ID" value="VTZ62863.1"/>
    <property type="molecule type" value="Genomic_DNA"/>
</dbReference>
<protein>
    <submittedName>
        <fullName evidence="2">Uncharacterized protein</fullName>
    </submittedName>
</protein>
<sequence length="29" mass="3069">MVSTPVPPKTLSLNNLDQPYAERPEGTGG</sequence>
<organism evidence="2 3">
    <name type="scientific">Sinorhizobium medicae</name>
    <dbReference type="NCBI Taxonomy" id="110321"/>
    <lineage>
        <taxon>Bacteria</taxon>
        <taxon>Pseudomonadati</taxon>
        <taxon>Pseudomonadota</taxon>
        <taxon>Alphaproteobacteria</taxon>
        <taxon>Hyphomicrobiales</taxon>
        <taxon>Rhizobiaceae</taxon>
        <taxon>Sinorhizobium/Ensifer group</taxon>
        <taxon>Sinorhizobium</taxon>
    </lineage>
</organism>
<evidence type="ECO:0000313" key="2">
    <source>
        <dbReference type="EMBL" id="VTZ62863.1"/>
    </source>
</evidence>
<dbReference type="AlphaFoldDB" id="A0A508X4Y5"/>
<name>A0A508X4Y5_9HYPH</name>
<evidence type="ECO:0000256" key="1">
    <source>
        <dbReference type="SAM" id="MobiDB-lite"/>
    </source>
</evidence>
<gene>
    <name evidence="2" type="ORF">EMEDMD4_440177</name>
</gene>
<feature type="region of interest" description="Disordered" evidence="1">
    <location>
        <begin position="1"/>
        <end position="29"/>
    </location>
</feature>
<reference evidence="2 3" key="1">
    <citation type="submission" date="2019-06" db="EMBL/GenBank/DDBJ databases">
        <authorList>
            <person name="Le Quere A."/>
            <person name="Colella S."/>
        </authorList>
    </citation>
    <scope>NUCLEOTIDE SEQUENCE [LARGE SCALE GENOMIC DNA]</scope>
    <source>
        <strain evidence="2">EmedicaeMD41</strain>
    </source>
</reference>
<proteinExistence type="predicted"/>